<dbReference type="OrthoDB" id="8781378at2"/>
<dbReference type="Gene3D" id="1.25.40.520">
    <property type="match status" value="1"/>
</dbReference>
<reference evidence="2" key="1">
    <citation type="submission" date="2019-07" db="EMBL/GenBank/DDBJ databases">
        <title>Chitinimonas sp. nov., isolated from Ny-Alesund, arctica soil.</title>
        <authorList>
            <person name="Xu Q."/>
            <person name="Peng F."/>
        </authorList>
    </citation>
    <scope>NUCLEOTIDE SEQUENCE [LARGE SCALE GENOMIC DNA]</scope>
    <source>
        <strain evidence="2">R3-44</strain>
    </source>
</reference>
<sequence length="155" mass="17895">MKEELKNFIIDGRLSRVIRGEEFIFKTSFETNAKMQPTDHNEFLAKGIYPLCNELGNDNIRHCLETGLMDAASDALGVYCAVQCYYIQIISEREKESPFNIDRLVLPRFLGEQFKKYEKELLFVRLNNYDPPDAPLRLTSAAMNALQRDAGIYFT</sequence>
<dbReference type="RefSeq" id="WP_143856098.1">
    <property type="nucleotide sequence ID" value="NZ_CP041730.1"/>
</dbReference>
<evidence type="ECO:0000313" key="2">
    <source>
        <dbReference type="Proteomes" id="UP000317550"/>
    </source>
</evidence>
<keyword evidence="2" id="KW-1185">Reference proteome</keyword>
<evidence type="ECO:0000313" key="1">
    <source>
        <dbReference type="EMBL" id="QDQ25173.1"/>
    </source>
</evidence>
<gene>
    <name evidence="1" type="ORF">FNU76_01700</name>
</gene>
<dbReference type="KEGG" id="cari:FNU76_01700"/>
<dbReference type="Proteomes" id="UP000317550">
    <property type="component" value="Chromosome"/>
</dbReference>
<dbReference type="InterPro" id="IPR038509">
    <property type="entry name" value="IFS_sf"/>
</dbReference>
<accession>A0A516SAJ8</accession>
<protein>
    <submittedName>
        <fullName evidence="1">Uncharacterized protein</fullName>
    </submittedName>
</protein>
<dbReference type="EMBL" id="CP041730">
    <property type="protein sequence ID" value="QDQ25173.1"/>
    <property type="molecule type" value="Genomic_DNA"/>
</dbReference>
<dbReference type="AlphaFoldDB" id="A0A516SAJ8"/>
<organism evidence="1 2">
    <name type="scientific">Chitinimonas arctica</name>
    <dbReference type="NCBI Taxonomy" id="2594795"/>
    <lineage>
        <taxon>Bacteria</taxon>
        <taxon>Pseudomonadati</taxon>
        <taxon>Pseudomonadota</taxon>
        <taxon>Betaproteobacteria</taxon>
        <taxon>Neisseriales</taxon>
        <taxon>Chitinibacteraceae</taxon>
        <taxon>Chitinimonas</taxon>
    </lineage>
</organism>
<proteinExistence type="predicted"/>
<name>A0A516SAJ8_9NEIS</name>